<proteinExistence type="predicted"/>
<feature type="region of interest" description="Disordered" evidence="1">
    <location>
        <begin position="1"/>
        <end position="25"/>
    </location>
</feature>
<keyword evidence="2" id="KW-0255">Endonuclease</keyword>
<keyword evidence="2" id="KW-0378">Hydrolase</keyword>
<accession>A0A7W6RDA3</accession>
<sequence>MRDDAPGCPAPPPSTIPATGDDRPGAPLLAAGPWIDAAAALPADPGAYLLALWLASPAPLPPRFAGHPPLPPGWYVYAGSAHGPGGLRARVGRHLRPDKPRRWHVDWITAVATRRLARLLPGGTECAPVMVLLAHAPPARVPVPGFGSSDCRACPAHLLALSDDLAATLGLPSPVSSVLRLS</sequence>
<organism evidence="2 3">
    <name type="scientific">Roseospira visakhapatnamensis</name>
    <dbReference type="NCBI Taxonomy" id="390880"/>
    <lineage>
        <taxon>Bacteria</taxon>
        <taxon>Pseudomonadati</taxon>
        <taxon>Pseudomonadota</taxon>
        <taxon>Alphaproteobacteria</taxon>
        <taxon>Rhodospirillales</taxon>
        <taxon>Rhodospirillaceae</taxon>
        <taxon>Roseospira</taxon>
    </lineage>
</organism>
<dbReference type="InterPro" id="IPR002837">
    <property type="entry name" value="DUF123"/>
</dbReference>
<dbReference type="GO" id="GO:0004519">
    <property type="term" value="F:endonuclease activity"/>
    <property type="evidence" value="ECO:0007669"/>
    <property type="project" value="UniProtKB-KW"/>
</dbReference>
<keyword evidence="3" id="KW-1185">Reference proteome</keyword>
<keyword evidence="2" id="KW-0540">Nuclease</keyword>
<dbReference type="CDD" id="cd10441">
    <property type="entry name" value="GIY-YIG_COG1833"/>
    <property type="match status" value="1"/>
</dbReference>
<evidence type="ECO:0000313" key="2">
    <source>
        <dbReference type="EMBL" id="MBB4266205.1"/>
    </source>
</evidence>
<dbReference type="AlphaFoldDB" id="A0A7W6RDA3"/>
<gene>
    <name evidence="2" type="ORF">GGD89_001834</name>
</gene>
<name>A0A7W6RDA3_9PROT</name>
<dbReference type="PANTHER" id="PTHR37460">
    <property type="entry name" value="ENDONUCLEASE III"/>
    <property type="match status" value="1"/>
</dbReference>
<evidence type="ECO:0000313" key="3">
    <source>
        <dbReference type="Proteomes" id="UP000554286"/>
    </source>
</evidence>
<dbReference type="Proteomes" id="UP000554286">
    <property type="component" value="Unassembled WGS sequence"/>
</dbReference>
<dbReference type="EMBL" id="JACIGK010000011">
    <property type="protein sequence ID" value="MBB4266205.1"/>
    <property type="molecule type" value="Genomic_DNA"/>
</dbReference>
<dbReference type="RefSeq" id="WP_184044327.1">
    <property type="nucleotide sequence ID" value="NZ_JACIGK010000011.1"/>
</dbReference>
<protein>
    <submittedName>
        <fullName evidence="2">Uri superfamily endonuclease</fullName>
    </submittedName>
</protein>
<dbReference type="PANTHER" id="PTHR37460:SF1">
    <property type="entry name" value="ENDONUCLEASE III"/>
    <property type="match status" value="1"/>
</dbReference>
<comment type="caution">
    <text evidence="2">The sequence shown here is derived from an EMBL/GenBank/DDBJ whole genome shotgun (WGS) entry which is preliminary data.</text>
</comment>
<dbReference type="Pfam" id="PF01986">
    <property type="entry name" value="DUF123"/>
    <property type="match status" value="1"/>
</dbReference>
<evidence type="ECO:0000256" key="1">
    <source>
        <dbReference type="SAM" id="MobiDB-lite"/>
    </source>
</evidence>
<reference evidence="2 3" key="1">
    <citation type="submission" date="2020-08" db="EMBL/GenBank/DDBJ databases">
        <title>Genome sequencing of Purple Non-Sulfur Bacteria from various extreme environments.</title>
        <authorList>
            <person name="Mayer M."/>
        </authorList>
    </citation>
    <scope>NUCLEOTIDE SEQUENCE [LARGE SCALE GENOMIC DNA]</scope>
    <source>
        <strain evidence="2 3">JA131</strain>
    </source>
</reference>